<evidence type="ECO:0000259" key="4">
    <source>
        <dbReference type="PROSITE" id="PS50070"/>
    </source>
</evidence>
<evidence type="ECO:0000256" key="2">
    <source>
        <dbReference type="ARBA" id="ARBA00023157"/>
    </source>
</evidence>
<dbReference type="PROSITE" id="PS50070">
    <property type="entry name" value="KRINGLE_2"/>
    <property type="match status" value="1"/>
</dbReference>
<comment type="caution">
    <text evidence="5">The sequence shown here is derived from an EMBL/GenBank/DDBJ whole genome shotgun (WGS) entry which is preliminary data.</text>
</comment>
<dbReference type="CDD" id="cd00108">
    <property type="entry name" value="KR"/>
    <property type="match status" value="1"/>
</dbReference>
<dbReference type="InterPro" id="IPR013806">
    <property type="entry name" value="Kringle-like"/>
</dbReference>
<dbReference type="Pfam" id="PF00051">
    <property type="entry name" value="Kringle"/>
    <property type="match status" value="1"/>
</dbReference>
<accession>A0A9D3Z8Z4</accession>
<dbReference type="PANTHER" id="PTHR24261:SF7">
    <property type="entry name" value="KRINGLE DOMAIN-CONTAINING PROTEIN"/>
    <property type="match status" value="1"/>
</dbReference>
<reference evidence="5" key="2">
    <citation type="submission" date="2020-11" db="EMBL/GenBank/DDBJ databases">
        <authorList>
            <person name="McCartney M.A."/>
            <person name="Auch B."/>
            <person name="Kono T."/>
            <person name="Mallez S."/>
            <person name="Becker A."/>
            <person name="Gohl D.M."/>
            <person name="Silverstein K.A.T."/>
            <person name="Koren S."/>
            <person name="Bechman K.B."/>
            <person name="Herman A."/>
            <person name="Abrahante J.E."/>
            <person name="Garbe J."/>
        </authorList>
    </citation>
    <scope>NUCLEOTIDE SEQUENCE</scope>
    <source>
        <strain evidence="5">Duluth1</strain>
        <tissue evidence="5">Whole animal</tissue>
    </source>
</reference>
<organism evidence="5 6">
    <name type="scientific">Dreissena polymorpha</name>
    <name type="common">Zebra mussel</name>
    <name type="synonym">Mytilus polymorpha</name>
    <dbReference type="NCBI Taxonomy" id="45954"/>
    <lineage>
        <taxon>Eukaryota</taxon>
        <taxon>Metazoa</taxon>
        <taxon>Spiralia</taxon>
        <taxon>Lophotrochozoa</taxon>
        <taxon>Mollusca</taxon>
        <taxon>Bivalvia</taxon>
        <taxon>Autobranchia</taxon>
        <taxon>Heteroconchia</taxon>
        <taxon>Euheterodonta</taxon>
        <taxon>Imparidentia</taxon>
        <taxon>Neoheterodontei</taxon>
        <taxon>Myida</taxon>
        <taxon>Dreissenoidea</taxon>
        <taxon>Dreissenidae</taxon>
        <taxon>Dreissena</taxon>
    </lineage>
</organism>
<dbReference type="InterPro" id="IPR050759">
    <property type="entry name" value="Serine_protease_kringle"/>
</dbReference>
<protein>
    <recommendedName>
        <fullName evidence="4">Kringle domain-containing protein</fullName>
    </recommendedName>
</protein>
<dbReference type="SUPFAM" id="SSF57440">
    <property type="entry name" value="Kringle-like"/>
    <property type="match status" value="1"/>
</dbReference>
<name>A0A9D3Z8Z4_DREPO</name>
<evidence type="ECO:0000313" key="5">
    <source>
        <dbReference type="EMBL" id="KAH3712482.1"/>
    </source>
</evidence>
<dbReference type="SMART" id="SM00130">
    <property type="entry name" value="KR"/>
    <property type="match status" value="1"/>
</dbReference>
<proteinExistence type="predicted"/>
<keyword evidence="6" id="KW-1185">Reference proteome</keyword>
<feature type="domain" description="Kringle" evidence="4">
    <location>
        <begin position="65"/>
        <end position="138"/>
    </location>
</feature>
<feature type="disulfide bond" evidence="3">
    <location>
        <begin position="110"/>
        <end position="133"/>
    </location>
</feature>
<dbReference type="Gene3D" id="2.40.20.10">
    <property type="entry name" value="Plasminogen Kringle 4"/>
    <property type="match status" value="1"/>
</dbReference>
<dbReference type="PRINTS" id="PR00018">
    <property type="entry name" value="KRINGLE"/>
</dbReference>
<gene>
    <name evidence="5" type="ORF">DPMN_072186</name>
</gene>
<reference evidence="5" key="1">
    <citation type="journal article" date="2019" name="bioRxiv">
        <title>The Genome of the Zebra Mussel, Dreissena polymorpha: A Resource for Invasive Species Research.</title>
        <authorList>
            <person name="McCartney M.A."/>
            <person name="Auch B."/>
            <person name="Kono T."/>
            <person name="Mallez S."/>
            <person name="Zhang Y."/>
            <person name="Obille A."/>
            <person name="Becker A."/>
            <person name="Abrahante J.E."/>
            <person name="Garbe J."/>
            <person name="Badalamenti J.P."/>
            <person name="Herman A."/>
            <person name="Mangelson H."/>
            <person name="Liachko I."/>
            <person name="Sullivan S."/>
            <person name="Sone E.D."/>
            <person name="Koren S."/>
            <person name="Silverstein K.A.T."/>
            <person name="Beckman K.B."/>
            <person name="Gohl D.M."/>
        </authorList>
    </citation>
    <scope>NUCLEOTIDE SEQUENCE</scope>
    <source>
        <strain evidence="5">Duluth1</strain>
        <tissue evidence="5">Whole animal</tissue>
    </source>
</reference>
<dbReference type="InterPro" id="IPR038178">
    <property type="entry name" value="Kringle_sf"/>
</dbReference>
<dbReference type="GO" id="GO:0005102">
    <property type="term" value="F:signaling receptor binding"/>
    <property type="evidence" value="ECO:0007669"/>
    <property type="project" value="TreeGrafter"/>
</dbReference>
<keyword evidence="2 3" id="KW-1015">Disulfide bond</keyword>
<dbReference type="AlphaFoldDB" id="A0A9D3Z8Z4"/>
<dbReference type="GO" id="GO:0004175">
    <property type="term" value="F:endopeptidase activity"/>
    <property type="evidence" value="ECO:0007669"/>
    <property type="project" value="TreeGrafter"/>
</dbReference>
<evidence type="ECO:0000256" key="3">
    <source>
        <dbReference type="PROSITE-ProRule" id="PRU00121"/>
    </source>
</evidence>
<evidence type="ECO:0000313" key="6">
    <source>
        <dbReference type="Proteomes" id="UP000828390"/>
    </source>
</evidence>
<dbReference type="EMBL" id="JAIWYP010000014">
    <property type="protein sequence ID" value="KAH3712482.1"/>
    <property type="molecule type" value="Genomic_DNA"/>
</dbReference>
<dbReference type="PANTHER" id="PTHR24261">
    <property type="entry name" value="PLASMINOGEN-RELATED"/>
    <property type="match status" value="1"/>
</dbReference>
<dbReference type="InterPro" id="IPR000001">
    <property type="entry name" value="Kringle"/>
</dbReference>
<sequence length="171" mass="20242">MFVGPTLPQLLYEKDQSSVIEEVYTNNRMMCAMKCIENVNCKTYLFKSTEKPDKRCYTSSNFSHYNGTWSRSKSKITCQRWDSQSPHSHSMSEFESNFPESSLTKAENYCRKPDNEPCPWCYTTDPNLRWECCNLYRCFNPDANCRLYETTETRTEDPFEDVDGYSFFRKT</sequence>
<dbReference type="GO" id="GO:0005615">
    <property type="term" value="C:extracellular space"/>
    <property type="evidence" value="ECO:0007669"/>
    <property type="project" value="TreeGrafter"/>
</dbReference>
<comment type="caution">
    <text evidence="3">Lacks conserved residue(s) required for the propagation of feature annotation.</text>
</comment>
<dbReference type="Proteomes" id="UP000828390">
    <property type="component" value="Unassembled WGS sequence"/>
</dbReference>
<keyword evidence="1 3" id="KW-0420">Kringle</keyword>
<evidence type="ECO:0000256" key="1">
    <source>
        <dbReference type="ARBA" id="ARBA00022572"/>
    </source>
</evidence>